<accession>A0A089LI97</accession>
<proteinExistence type="predicted"/>
<organism evidence="1 2">
    <name type="scientific">Paenibacillus borealis</name>
    <dbReference type="NCBI Taxonomy" id="160799"/>
    <lineage>
        <taxon>Bacteria</taxon>
        <taxon>Bacillati</taxon>
        <taxon>Bacillota</taxon>
        <taxon>Bacilli</taxon>
        <taxon>Bacillales</taxon>
        <taxon>Paenibacillaceae</taxon>
        <taxon>Paenibacillus</taxon>
    </lineage>
</organism>
<protein>
    <submittedName>
        <fullName evidence="1">Uncharacterized protein</fullName>
    </submittedName>
</protein>
<dbReference type="AlphaFoldDB" id="A0A089LI97"/>
<sequence length="90" mass="10689">MLLFAWNEELSFLDDEGIQKILHEIQHSSLNIELKRKMLYKRQDFPEFKLLSWAIVVFDTTNLTNSLISMNPSCNTYNISKLSRDWTLHN</sequence>
<evidence type="ECO:0000313" key="2">
    <source>
        <dbReference type="Proteomes" id="UP000029518"/>
    </source>
</evidence>
<gene>
    <name evidence="1" type="ORF">PBOR_19550</name>
</gene>
<dbReference type="Proteomes" id="UP000029518">
    <property type="component" value="Chromosome"/>
</dbReference>
<dbReference type="KEGG" id="pbd:PBOR_19550"/>
<evidence type="ECO:0000313" key="1">
    <source>
        <dbReference type="EMBL" id="AIQ58873.1"/>
    </source>
</evidence>
<reference evidence="1" key="1">
    <citation type="submission" date="2014-08" db="EMBL/GenBank/DDBJ databases">
        <title>Comparative genomics of the Paenibacillus odorifer group.</title>
        <authorList>
            <person name="den Bakker H.C."/>
            <person name="Tsai Y.-C.Y.-C."/>
            <person name="Martin N."/>
            <person name="Korlach J."/>
            <person name="Wiedmann M."/>
        </authorList>
    </citation>
    <scope>NUCLEOTIDE SEQUENCE [LARGE SCALE GENOMIC DNA]</scope>
    <source>
        <strain evidence="1">DSM 13188</strain>
    </source>
</reference>
<name>A0A089LI97_PAEBO</name>
<dbReference type="HOGENOM" id="CLU_2438007_0_0_9"/>
<keyword evidence="2" id="KW-1185">Reference proteome</keyword>
<dbReference type="EMBL" id="CP009285">
    <property type="protein sequence ID" value="AIQ58873.1"/>
    <property type="molecule type" value="Genomic_DNA"/>
</dbReference>